<dbReference type="AlphaFoldDB" id="A0A6B2KZ00"/>
<dbReference type="InterPro" id="IPR014001">
    <property type="entry name" value="Helicase_ATP-bd"/>
</dbReference>
<dbReference type="Gene3D" id="3.40.50.300">
    <property type="entry name" value="P-loop containing nucleotide triphosphate hydrolases"/>
    <property type="match status" value="2"/>
</dbReference>
<sequence>MKGTKANATDKSDPKQETLRTAVMQAFRRHKNMVPRVQQLRTISRILKDVSSHKHEDKIRNYLVQHPAGSGKSLTIACLVLCLHHMKNAANRRGFDLVLILNDRKVLDAQLADTLIGFLGSNDVRNVYQCQSSAHLEGLLQAGKGIIITTVQKFVQLSPGKYFDKKRIAIIADEAHRTHGSASTEKLHSFLSGTSQQSKSITYFSFTCTPTSKTLEMFGISKGGKNIPFYSYSVSQGVEEKIILDVLEDYVTVIEPMLPPLEETGPLALVKRKSAYIVNHFVEKSVALSSEQYSPKGMVVVNGRQAILDFKRAIEEHINTLPQHKRFNVICVFSPFSTSEGSYAETDVKVNGKFANGNLVDLYKDPKSDVKLIIVAEKLQTGFDAPILGIMYVDKILKGATAVQTLGRLSRTTEGKKGVCVVDFQNTLEEMKAAFDEFVYPAEGKFSDEKDLDTAHKNNPIMCNLINDILGFSLSKETIDFKLSLLQPAQPETQSTKVNTMALKMLQDKSQKPSSNIKSPPESLYDTFDEPKKLVSGSGSRPRISPMPGLFSPKPLNTKGTPTTEPIKPTPPNSQTQLAEGRPTTLKSPPETEPGTDIPIYSNKENVDSASKSEPREDKDIKGPSTPLLIDSTTSFPPSSTSLGEELPAATVTPLFQGYPKKRPISLTTNPNLGFKPIAPQQKKPRTTPQTPQPPQTPPIPTSPPPQTQQNT</sequence>
<dbReference type="SMART" id="SM00487">
    <property type="entry name" value="DEXDc"/>
    <property type="match status" value="1"/>
</dbReference>
<dbReference type="PROSITE" id="PS51192">
    <property type="entry name" value="HELICASE_ATP_BIND_1"/>
    <property type="match status" value="1"/>
</dbReference>
<reference evidence="3" key="1">
    <citation type="journal article" date="2020" name="J. Eukaryot. Microbiol.">
        <title>De novo Sequencing, Assembly and Annotation of the Transcriptome for the Free-Living Testate Amoeba Arcella intermedia.</title>
        <authorList>
            <person name="Ribeiro G.M."/>
            <person name="Porfirio-Sousa A.L."/>
            <person name="Maurer-Alcala X.X."/>
            <person name="Katz L.A."/>
            <person name="Lahr D.J.G."/>
        </authorList>
    </citation>
    <scope>NUCLEOTIDE SEQUENCE</scope>
</reference>
<dbReference type="SUPFAM" id="SSF52540">
    <property type="entry name" value="P-loop containing nucleoside triphosphate hydrolases"/>
    <property type="match status" value="2"/>
</dbReference>
<accession>A0A6B2KZ00</accession>
<evidence type="ECO:0000259" key="2">
    <source>
        <dbReference type="PROSITE" id="PS51192"/>
    </source>
</evidence>
<dbReference type="Pfam" id="PF18766">
    <property type="entry name" value="SWI2_SNF2"/>
    <property type="match status" value="1"/>
</dbReference>
<name>A0A6B2KZ00_9EUKA</name>
<feature type="domain" description="Helicase ATP-binding" evidence="2">
    <location>
        <begin position="53"/>
        <end position="213"/>
    </location>
</feature>
<feature type="compositionally biased region" description="Low complexity" evidence="1">
    <location>
        <begin position="632"/>
        <end position="642"/>
    </location>
</feature>
<protein>
    <recommendedName>
        <fullName evidence="2">Helicase ATP-binding domain-containing protein</fullName>
    </recommendedName>
</protein>
<dbReference type="Pfam" id="PF22679">
    <property type="entry name" value="T1R_D3-like"/>
    <property type="match status" value="1"/>
</dbReference>
<organism evidence="3">
    <name type="scientific">Arcella intermedia</name>
    <dbReference type="NCBI Taxonomy" id="1963864"/>
    <lineage>
        <taxon>Eukaryota</taxon>
        <taxon>Amoebozoa</taxon>
        <taxon>Tubulinea</taxon>
        <taxon>Elardia</taxon>
        <taxon>Arcellinida</taxon>
        <taxon>Sphaerothecina</taxon>
        <taxon>Arcellidae</taxon>
        <taxon>Arcella</taxon>
    </lineage>
</organism>
<feature type="compositionally biased region" description="Pro residues" evidence="1">
    <location>
        <begin position="691"/>
        <end position="712"/>
    </location>
</feature>
<dbReference type="InterPro" id="IPR040980">
    <property type="entry name" value="SWI2_SNF2"/>
</dbReference>
<dbReference type="PANTHER" id="PTHR42927:SF1">
    <property type="entry name" value="HELICASE SUPERFAMILY 1 AND 2 DOMAIN-CONTAINING PROTEIN"/>
    <property type="match status" value="1"/>
</dbReference>
<evidence type="ECO:0000256" key="1">
    <source>
        <dbReference type="SAM" id="MobiDB-lite"/>
    </source>
</evidence>
<feature type="compositionally biased region" description="Low complexity" evidence="1">
    <location>
        <begin position="558"/>
        <end position="567"/>
    </location>
</feature>
<proteinExistence type="predicted"/>
<dbReference type="InterPro" id="IPR055180">
    <property type="entry name" value="HsdR_RecA-like_helicase_dom_2"/>
</dbReference>
<evidence type="ECO:0000313" key="3">
    <source>
        <dbReference type="EMBL" id="NDV29835.1"/>
    </source>
</evidence>
<dbReference type="PANTHER" id="PTHR42927">
    <property type="entry name" value="HELICASE SUPERFAMILY 1 AND 2 DOMAIN-CONTAINING PROTEIN"/>
    <property type="match status" value="1"/>
</dbReference>
<feature type="compositionally biased region" description="Basic and acidic residues" evidence="1">
    <location>
        <begin position="605"/>
        <end position="622"/>
    </location>
</feature>
<dbReference type="EMBL" id="GIBP01000866">
    <property type="protein sequence ID" value="NDV29835.1"/>
    <property type="molecule type" value="Transcribed_RNA"/>
</dbReference>
<feature type="region of interest" description="Disordered" evidence="1">
    <location>
        <begin position="507"/>
        <end position="712"/>
    </location>
</feature>
<dbReference type="InterPro" id="IPR027417">
    <property type="entry name" value="P-loop_NTPase"/>
</dbReference>